<dbReference type="RefSeq" id="WP_138057998.1">
    <property type="nucleotide sequence ID" value="NZ_VAWE01000002.1"/>
</dbReference>
<dbReference type="CDD" id="cd00093">
    <property type="entry name" value="HTH_XRE"/>
    <property type="match status" value="1"/>
</dbReference>
<organism evidence="3 4">
    <name type="scientific">Streptomyces marianii</name>
    <dbReference type="NCBI Taxonomy" id="1817406"/>
    <lineage>
        <taxon>Bacteria</taxon>
        <taxon>Bacillati</taxon>
        <taxon>Actinomycetota</taxon>
        <taxon>Actinomycetes</taxon>
        <taxon>Kitasatosporales</taxon>
        <taxon>Streptomycetaceae</taxon>
        <taxon>Streptomyces</taxon>
    </lineage>
</organism>
<dbReference type="InterPro" id="IPR010982">
    <property type="entry name" value="Lambda_DNA-bd_dom_sf"/>
</dbReference>
<reference evidence="3 4" key="1">
    <citation type="submission" date="2019-05" db="EMBL/GenBank/DDBJ databases">
        <title>Streptomyces marianii sp. nov., a novel marine actinomycete from southern coast of India.</title>
        <authorList>
            <person name="Iniyan A.M."/>
            <person name="Wink J."/>
            <person name="Ramprasad E."/>
            <person name="Ramana C.V."/>
            <person name="Bunk B."/>
            <person name="Sproer C."/>
            <person name="Joseph F.-J.R.S."/>
            <person name="Vincent S.G.P."/>
        </authorList>
    </citation>
    <scope>NUCLEOTIDE SEQUENCE [LARGE SCALE GENOMIC DNA]</scope>
    <source>
        <strain evidence="3 4">ICN19</strain>
    </source>
</reference>
<dbReference type="EMBL" id="VAWE01000002">
    <property type="protein sequence ID" value="TLQ39186.1"/>
    <property type="molecule type" value="Genomic_DNA"/>
</dbReference>
<name>A0A5R9DSW6_9ACTN</name>
<dbReference type="Pfam" id="PF13560">
    <property type="entry name" value="HTH_31"/>
    <property type="match status" value="1"/>
</dbReference>
<dbReference type="SUPFAM" id="SSF47413">
    <property type="entry name" value="lambda repressor-like DNA-binding domains"/>
    <property type="match status" value="1"/>
</dbReference>
<evidence type="ECO:0000313" key="4">
    <source>
        <dbReference type="Proteomes" id="UP000305921"/>
    </source>
</evidence>
<evidence type="ECO:0000256" key="1">
    <source>
        <dbReference type="SAM" id="MobiDB-lite"/>
    </source>
</evidence>
<gene>
    <name evidence="3" type="ORF">FEF34_37940</name>
</gene>
<accession>A0A5R9DSW6</accession>
<evidence type="ECO:0000313" key="3">
    <source>
        <dbReference type="EMBL" id="TLQ39186.1"/>
    </source>
</evidence>
<protein>
    <submittedName>
        <fullName evidence="3">Helix-turn-helix domain-containing protein</fullName>
    </submittedName>
</protein>
<dbReference type="GO" id="GO:0003677">
    <property type="term" value="F:DNA binding"/>
    <property type="evidence" value="ECO:0007669"/>
    <property type="project" value="InterPro"/>
</dbReference>
<proteinExistence type="predicted"/>
<dbReference type="Proteomes" id="UP000305921">
    <property type="component" value="Unassembled WGS sequence"/>
</dbReference>
<feature type="compositionally biased region" description="Basic residues" evidence="1">
    <location>
        <begin position="187"/>
        <end position="199"/>
    </location>
</feature>
<feature type="region of interest" description="Disordered" evidence="1">
    <location>
        <begin position="185"/>
        <end position="215"/>
    </location>
</feature>
<dbReference type="PROSITE" id="PS50943">
    <property type="entry name" value="HTH_CROC1"/>
    <property type="match status" value="1"/>
</dbReference>
<dbReference type="InterPro" id="IPR001387">
    <property type="entry name" value="Cro/C1-type_HTH"/>
</dbReference>
<comment type="caution">
    <text evidence="3">The sequence shown here is derived from an EMBL/GenBank/DDBJ whole genome shotgun (WGS) entry which is preliminary data.</text>
</comment>
<feature type="domain" description="HTH cro/C1-type" evidence="2">
    <location>
        <begin position="20"/>
        <end position="74"/>
    </location>
</feature>
<keyword evidence="4" id="KW-1185">Reference proteome</keyword>
<dbReference type="OrthoDB" id="4176749at2"/>
<dbReference type="AlphaFoldDB" id="A0A5R9DSW6"/>
<dbReference type="Gene3D" id="1.10.260.40">
    <property type="entry name" value="lambda repressor-like DNA-binding domains"/>
    <property type="match status" value="1"/>
</dbReference>
<sequence length="340" mass="36101">MTSPHPGSVRGPFADLAEHLAGLRRSARLSQRGLAAAAAVSRGTVQRAESGTAAPSTAVLDALVRACGGERAARDRAHVLRTRGRTELRGRLPALQAPAPALVHTAQDLGAALAAEYERAGAPPLTALVRPAAGRTPIPRTTAWRIVRRKGLPASAEQLQTLLDVCRVSRPAQRHYREAFGRVLAARGRRSAPPRHTPRRPPAAAQSRGTGTDKITPWFRDLMDTMSPKDIETALTVGTAYLIANEAHRNGSVPPRSLERVMQIAGDLFVEANRLKTGPGPDFTFSDLKGGTIVVEAKSTSRLLGPDGRVTGPRAGELPHRAVAALEMAGGRQADRGRAP</sequence>
<evidence type="ECO:0000259" key="2">
    <source>
        <dbReference type="PROSITE" id="PS50943"/>
    </source>
</evidence>
<dbReference type="SMART" id="SM00530">
    <property type="entry name" value="HTH_XRE"/>
    <property type="match status" value="1"/>
</dbReference>